<evidence type="ECO:0000313" key="2">
    <source>
        <dbReference type="EMBL" id="MBP2375076.1"/>
    </source>
</evidence>
<name>A0ABS4WFU0_9MICC</name>
<accession>A0ABS4WFU0</accession>
<evidence type="ECO:0000259" key="1">
    <source>
        <dbReference type="Pfam" id="PF12680"/>
    </source>
</evidence>
<dbReference type="Proteomes" id="UP000766570">
    <property type="component" value="Unassembled WGS sequence"/>
</dbReference>
<organism evidence="2 3">
    <name type="scientific">Paeniglutamicibacter psychrophenolicus</name>
    <dbReference type="NCBI Taxonomy" id="257454"/>
    <lineage>
        <taxon>Bacteria</taxon>
        <taxon>Bacillati</taxon>
        <taxon>Actinomycetota</taxon>
        <taxon>Actinomycetes</taxon>
        <taxon>Micrococcales</taxon>
        <taxon>Micrococcaceae</taxon>
        <taxon>Paeniglutamicibacter</taxon>
    </lineage>
</organism>
<protein>
    <recommendedName>
        <fullName evidence="1">SnoaL-like domain-containing protein</fullName>
    </recommendedName>
</protein>
<gene>
    <name evidence="2" type="ORF">JOF46_002988</name>
</gene>
<dbReference type="Pfam" id="PF12680">
    <property type="entry name" value="SnoaL_2"/>
    <property type="match status" value="1"/>
</dbReference>
<evidence type="ECO:0000313" key="3">
    <source>
        <dbReference type="Proteomes" id="UP000766570"/>
    </source>
</evidence>
<comment type="caution">
    <text evidence="2">The sequence shown here is derived from an EMBL/GenBank/DDBJ whole genome shotgun (WGS) entry which is preliminary data.</text>
</comment>
<dbReference type="RefSeq" id="WP_342592465.1">
    <property type="nucleotide sequence ID" value="NZ_BAAAMI010000008.1"/>
</dbReference>
<feature type="domain" description="SnoaL-like" evidence="1">
    <location>
        <begin position="35"/>
        <end position="135"/>
    </location>
</feature>
<sequence length="171" mass="18135">MGIFGSILRIGYTILYQIGVPMVDPPVPSPAALLARLVGAVNAHDLDALVACFAPGYRNDTPVHPARGFTGAGQVRSNWHRLFAGIPDLKARVLDQSIDGESAWTEWEIGGTRLDGTRALMRGVMIFTVCDGQFAGVRFYLEPVEEGGGDVDAAIGETTGAARPAPEIGMP</sequence>
<dbReference type="SUPFAM" id="SSF54427">
    <property type="entry name" value="NTF2-like"/>
    <property type="match status" value="1"/>
</dbReference>
<proteinExistence type="predicted"/>
<dbReference type="EMBL" id="JAGIOE010000001">
    <property type="protein sequence ID" value="MBP2375076.1"/>
    <property type="molecule type" value="Genomic_DNA"/>
</dbReference>
<reference evidence="2 3" key="1">
    <citation type="submission" date="2021-03" db="EMBL/GenBank/DDBJ databases">
        <title>Sequencing the genomes of 1000 actinobacteria strains.</title>
        <authorList>
            <person name="Klenk H.-P."/>
        </authorList>
    </citation>
    <scope>NUCLEOTIDE SEQUENCE [LARGE SCALE GENOMIC DNA]</scope>
    <source>
        <strain evidence="2 3">DSM 15454</strain>
    </source>
</reference>
<keyword evidence="3" id="KW-1185">Reference proteome</keyword>
<dbReference type="InterPro" id="IPR032710">
    <property type="entry name" value="NTF2-like_dom_sf"/>
</dbReference>
<dbReference type="InterPro" id="IPR037401">
    <property type="entry name" value="SnoaL-like"/>
</dbReference>
<dbReference type="Gene3D" id="3.10.450.50">
    <property type="match status" value="1"/>
</dbReference>